<feature type="region of interest" description="Disordered" evidence="1">
    <location>
        <begin position="176"/>
        <end position="225"/>
    </location>
</feature>
<evidence type="ECO:0000256" key="2">
    <source>
        <dbReference type="SAM" id="Phobius"/>
    </source>
</evidence>
<dbReference type="Proteomes" id="UP001054945">
    <property type="component" value="Unassembled WGS sequence"/>
</dbReference>
<organism evidence="3 4">
    <name type="scientific">Caerostris extrusa</name>
    <name type="common">Bark spider</name>
    <name type="synonym">Caerostris bankana</name>
    <dbReference type="NCBI Taxonomy" id="172846"/>
    <lineage>
        <taxon>Eukaryota</taxon>
        <taxon>Metazoa</taxon>
        <taxon>Ecdysozoa</taxon>
        <taxon>Arthropoda</taxon>
        <taxon>Chelicerata</taxon>
        <taxon>Arachnida</taxon>
        <taxon>Araneae</taxon>
        <taxon>Araneomorphae</taxon>
        <taxon>Entelegynae</taxon>
        <taxon>Araneoidea</taxon>
        <taxon>Araneidae</taxon>
        <taxon>Caerostris</taxon>
    </lineage>
</organism>
<evidence type="ECO:0008006" key="5">
    <source>
        <dbReference type="Google" id="ProtNLM"/>
    </source>
</evidence>
<keyword evidence="4" id="KW-1185">Reference proteome</keyword>
<proteinExistence type="predicted"/>
<evidence type="ECO:0000313" key="4">
    <source>
        <dbReference type="Proteomes" id="UP001054945"/>
    </source>
</evidence>
<feature type="transmembrane region" description="Helical" evidence="2">
    <location>
        <begin position="38"/>
        <end position="58"/>
    </location>
</feature>
<name>A0AAV4Y0H5_CAEEX</name>
<dbReference type="AlphaFoldDB" id="A0AAV4Y0H5"/>
<feature type="compositionally biased region" description="Low complexity" evidence="1">
    <location>
        <begin position="192"/>
        <end position="213"/>
    </location>
</feature>
<sequence>MKGIESKIALSYISWKNIFAKPCRGRNFSLSKIRKANVFNFLTICGCAILTFLGKVLFESKDLSAIVSHKRGRPIFIQQETGNALWWILRFLQGAVSKNYGYAYKGVENITSCLSFIGELGVSIEGVTSKASSENSNSVASKNSVNSTVTTANVNTAAIVKAGMVAPSLGSDMLSKLPSPFRPSSGRSIPCPGSKESGSSIPSSSNPSAAAGSRKNKMVASSGGQQGKPFLFKVLIIR</sequence>
<protein>
    <recommendedName>
        <fullName evidence="5">LAGLIDADG homing endonuclease</fullName>
    </recommendedName>
</protein>
<accession>A0AAV4Y0H5</accession>
<reference evidence="3 4" key="1">
    <citation type="submission" date="2021-06" db="EMBL/GenBank/DDBJ databases">
        <title>Caerostris extrusa draft genome.</title>
        <authorList>
            <person name="Kono N."/>
            <person name="Arakawa K."/>
        </authorList>
    </citation>
    <scope>NUCLEOTIDE SEQUENCE [LARGE SCALE GENOMIC DNA]</scope>
</reference>
<gene>
    <name evidence="3" type="ORF">CEXT_561071</name>
</gene>
<keyword evidence="2" id="KW-1133">Transmembrane helix</keyword>
<keyword evidence="2" id="KW-0812">Transmembrane</keyword>
<evidence type="ECO:0000313" key="3">
    <source>
        <dbReference type="EMBL" id="GIZ00304.1"/>
    </source>
</evidence>
<comment type="caution">
    <text evidence="3">The sequence shown here is derived from an EMBL/GenBank/DDBJ whole genome shotgun (WGS) entry which is preliminary data.</text>
</comment>
<dbReference type="EMBL" id="BPLR01018532">
    <property type="protein sequence ID" value="GIZ00304.1"/>
    <property type="molecule type" value="Genomic_DNA"/>
</dbReference>
<keyword evidence="2" id="KW-0472">Membrane</keyword>
<evidence type="ECO:0000256" key="1">
    <source>
        <dbReference type="SAM" id="MobiDB-lite"/>
    </source>
</evidence>